<sequence>MQNFHYVDILSDQFGVWQGKATDSTCVEVQWPVLAKQAELTASKREQQKCETEPLCTGEKETKWKHSVLGHNMQQQLKRMRSQPCSLRPFSSCTHPRYRRKRPPHL</sequence>
<feature type="compositionally biased region" description="Basic residues" evidence="1">
    <location>
        <begin position="96"/>
        <end position="106"/>
    </location>
</feature>
<feature type="region of interest" description="Disordered" evidence="1">
    <location>
        <begin position="80"/>
        <end position="106"/>
    </location>
</feature>
<proteinExistence type="predicted"/>
<protein>
    <submittedName>
        <fullName evidence="2">Uncharacterized protein</fullName>
    </submittedName>
</protein>
<dbReference type="Proteomes" id="UP000827986">
    <property type="component" value="Unassembled WGS sequence"/>
</dbReference>
<feature type="compositionally biased region" description="Polar residues" evidence="1">
    <location>
        <begin position="80"/>
        <end position="94"/>
    </location>
</feature>
<gene>
    <name evidence="2" type="ORF">KIL84_003570</name>
</gene>
<reference evidence="2" key="1">
    <citation type="submission" date="2021-09" db="EMBL/GenBank/DDBJ databases">
        <title>The genome of Mauremys mutica provides insights into the evolution of semi-aquatic lifestyle.</title>
        <authorList>
            <person name="Gong S."/>
            <person name="Gao Y."/>
        </authorList>
    </citation>
    <scope>NUCLEOTIDE SEQUENCE</scope>
    <source>
        <strain evidence="2">MM-2020</strain>
        <tissue evidence="2">Muscle</tissue>
    </source>
</reference>
<evidence type="ECO:0000313" key="2">
    <source>
        <dbReference type="EMBL" id="KAH1168087.1"/>
    </source>
</evidence>
<organism evidence="2 3">
    <name type="scientific">Mauremys mutica</name>
    <name type="common">yellowpond turtle</name>
    <dbReference type="NCBI Taxonomy" id="74926"/>
    <lineage>
        <taxon>Eukaryota</taxon>
        <taxon>Metazoa</taxon>
        <taxon>Chordata</taxon>
        <taxon>Craniata</taxon>
        <taxon>Vertebrata</taxon>
        <taxon>Euteleostomi</taxon>
        <taxon>Archelosauria</taxon>
        <taxon>Testudinata</taxon>
        <taxon>Testudines</taxon>
        <taxon>Cryptodira</taxon>
        <taxon>Durocryptodira</taxon>
        <taxon>Testudinoidea</taxon>
        <taxon>Geoemydidae</taxon>
        <taxon>Geoemydinae</taxon>
        <taxon>Mauremys</taxon>
    </lineage>
</organism>
<evidence type="ECO:0000313" key="3">
    <source>
        <dbReference type="Proteomes" id="UP000827986"/>
    </source>
</evidence>
<accession>A0A9D4AMS7</accession>
<dbReference type="AlphaFoldDB" id="A0A9D4AMS7"/>
<dbReference type="EMBL" id="JAHDVG010000486">
    <property type="protein sequence ID" value="KAH1168087.1"/>
    <property type="molecule type" value="Genomic_DNA"/>
</dbReference>
<evidence type="ECO:0000256" key="1">
    <source>
        <dbReference type="SAM" id="MobiDB-lite"/>
    </source>
</evidence>
<name>A0A9D4AMS7_9SAUR</name>
<keyword evidence="3" id="KW-1185">Reference proteome</keyword>
<comment type="caution">
    <text evidence="2">The sequence shown here is derived from an EMBL/GenBank/DDBJ whole genome shotgun (WGS) entry which is preliminary data.</text>
</comment>